<dbReference type="WBParaSite" id="GPLIN_001300400">
    <property type="protein sequence ID" value="GPLIN_001300400"/>
    <property type="gene ID" value="GPLIN_001300400"/>
</dbReference>
<feature type="signal peptide" evidence="1">
    <location>
        <begin position="1"/>
        <end position="28"/>
    </location>
</feature>
<protein>
    <submittedName>
        <fullName evidence="6">RNA-directed RNA polymerase</fullName>
    </submittedName>
</protein>
<dbReference type="InterPro" id="IPR056053">
    <property type="entry name" value="DUF7636"/>
</dbReference>
<evidence type="ECO:0000313" key="6">
    <source>
        <dbReference type="WBParaSite" id="GPLIN_001300400"/>
    </source>
</evidence>
<dbReference type="Pfam" id="PF24642">
    <property type="entry name" value="DUF7636"/>
    <property type="match status" value="1"/>
</dbReference>
<evidence type="ECO:0000313" key="5">
    <source>
        <dbReference type="Proteomes" id="UP000050741"/>
    </source>
</evidence>
<name>A0A183CJE8_GLOPA</name>
<dbReference type="InterPro" id="IPR007855">
    <property type="entry name" value="RDRP"/>
</dbReference>
<dbReference type="GO" id="GO:0003968">
    <property type="term" value="F:RNA-directed RNA polymerase activity"/>
    <property type="evidence" value="ECO:0007669"/>
    <property type="project" value="InterPro"/>
</dbReference>
<reference evidence="5" key="1">
    <citation type="submission" date="2013-12" db="EMBL/GenBank/DDBJ databases">
        <authorList>
            <person name="Aslett M."/>
        </authorList>
    </citation>
    <scope>NUCLEOTIDE SEQUENCE [LARGE SCALE GENOMIC DNA]</scope>
    <source>
        <strain evidence="5">Lindley</strain>
    </source>
</reference>
<dbReference type="GO" id="GO:0030422">
    <property type="term" value="P:siRNA processing"/>
    <property type="evidence" value="ECO:0007669"/>
    <property type="project" value="TreeGrafter"/>
</dbReference>
<dbReference type="Pfam" id="PF26253">
    <property type="entry name" value="RdRP_head"/>
    <property type="match status" value="1"/>
</dbReference>
<evidence type="ECO:0000259" key="3">
    <source>
        <dbReference type="Pfam" id="PF24934"/>
    </source>
</evidence>
<sequence length="926" mass="106721">MKISKPNYALVHLFLLTFIFSKDKFSEAINCKSFSPEEAKFVAENFHAIPLLGDEKSVKNAKKSEPIKKESSSEIVADFVEKLRNKIPKNQYNAIDPIKTENNGRKMVTMATDMCNRLPNKTAQMASGYIHCVKFLLYHHMQKLVWRLESKWGVNFGNNYALNDEETGKENLALLEIYTKKKMIAWEKMMTIYKEKLVDLTEINDLIRTKFDFCLIIEGETQLKCNAISTENAEMFVKYFHRIVYEPEFEQNRAKKAQLIGTNIFNSLRAERRKDEAKELKAGKDEKYERTPDFMGKMSNEAYYVSNRLNAQLYRRIKALSDFLHNTISDESVRLPDMDELLLSSEEHQEYIELASEHYQKYAYAIRSLMDSYEIQCEGELFSSSYSSLCNRVSDRENDDMSFFTTSRVIEQRLWDIRQAARKTFFGSFGGDMETLTDDEGICNNPSDQLKFLARAYYTIGYNSTSRKFLSFPWIASWEVLDAVRRSRILASLGQPGDSSGGCSRLFSGMFDSFGEHLTEHIEHFNSSRQTELGEFSSRCFGDALSEEGQTESAAVKQLLYRYVLRHEGLAPLMFFSVEWAAHMGLFEQSSLKEEHICLLLLSAGLMNLPQNVLSSEERRPWLTETPVDWTESETAPRLAVTRPGRRFNSFVESLASRHFEQMLCLDFTHLGLESGLMFGGEWRELHRIALKTYYSLVFMDCSRHVLPPIDEQNSDCELRQDDDDDQATQPIIKQGDVFVIELPCRVESEYMLLSTKMRAQLCAQSGCHEIIIRRHPGFGIGQINFYSTLSTRSLLLARPVLAKALHPLAVGRVQKPIRVIVSSWGSREALDQLRHFFAVRPQLDLKTNRRSRIQILPEETFEKLDKLTNEGTREREERLGEEAMNEYFRDEGAEEEAMDAAALLDRIGELQFLEDEGEESDVPSE</sequence>
<reference evidence="6" key="3">
    <citation type="submission" date="2016-06" db="UniProtKB">
        <authorList>
            <consortium name="WormBaseParasite"/>
        </authorList>
    </citation>
    <scope>IDENTIFICATION</scope>
</reference>
<dbReference type="Pfam" id="PF24934">
    <property type="entry name" value="DUF7752"/>
    <property type="match status" value="1"/>
</dbReference>
<organism evidence="5 6">
    <name type="scientific">Globodera pallida</name>
    <name type="common">Potato cyst nematode worm</name>
    <name type="synonym">Heterodera pallida</name>
    <dbReference type="NCBI Taxonomy" id="36090"/>
    <lineage>
        <taxon>Eukaryota</taxon>
        <taxon>Metazoa</taxon>
        <taxon>Ecdysozoa</taxon>
        <taxon>Nematoda</taxon>
        <taxon>Chromadorea</taxon>
        <taxon>Rhabditida</taxon>
        <taxon>Tylenchina</taxon>
        <taxon>Tylenchomorpha</taxon>
        <taxon>Tylenchoidea</taxon>
        <taxon>Heteroderidae</taxon>
        <taxon>Heteroderinae</taxon>
        <taxon>Globodera</taxon>
    </lineage>
</organism>
<dbReference type="InterPro" id="IPR056654">
    <property type="entry name" value="DUF7752"/>
</dbReference>
<keyword evidence="5" id="KW-1185">Reference proteome</keyword>
<feature type="domain" description="RDRP C-terminal head" evidence="4">
    <location>
        <begin position="346"/>
        <end position="477"/>
    </location>
</feature>
<dbReference type="GO" id="GO:0031380">
    <property type="term" value="C:nuclear RNA-directed RNA polymerase complex"/>
    <property type="evidence" value="ECO:0007669"/>
    <property type="project" value="TreeGrafter"/>
</dbReference>
<dbReference type="InterPro" id="IPR058752">
    <property type="entry name" value="RDRP_C_head"/>
</dbReference>
<evidence type="ECO:0000256" key="1">
    <source>
        <dbReference type="SAM" id="SignalP"/>
    </source>
</evidence>
<feature type="domain" description="DUF7752" evidence="3">
    <location>
        <begin position="563"/>
        <end position="668"/>
    </location>
</feature>
<reference evidence="5" key="2">
    <citation type="submission" date="2014-05" db="EMBL/GenBank/DDBJ databases">
        <title>The genome and life-stage specific transcriptomes of Globodera pallida elucidate key aspects of plant parasitism by a cyst nematode.</title>
        <authorList>
            <person name="Cotton J.A."/>
            <person name="Lilley C.J."/>
            <person name="Jones L.M."/>
            <person name="Kikuchi T."/>
            <person name="Reid A.J."/>
            <person name="Thorpe P."/>
            <person name="Tsai I.J."/>
            <person name="Beasley H."/>
            <person name="Blok V."/>
            <person name="Cock P.J.A."/>
            <person name="Van den Akker S.E."/>
            <person name="Holroyd N."/>
            <person name="Hunt M."/>
            <person name="Mantelin S."/>
            <person name="Naghra H."/>
            <person name="Pain A."/>
            <person name="Palomares-Rius J.E."/>
            <person name="Zarowiecki M."/>
            <person name="Berriman M."/>
            <person name="Jones J.T."/>
            <person name="Urwin P.E."/>
        </authorList>
    </citation>
    <scope>NUCLEOTIDE SEQUENCE [LARGE SCALE GENOMIC DNA]</scope>
    <source>
        <strain evidence="5">Lindley</strain>
    </source>
</reference>
<evidence type="ECO:0000259" key="4">
    <source>
        <dbReference type="Pfam" id="PF26253"/>
    </source>
</evidence>
<proteinExistence type="predicted"/>
<accession>A0A183CJE8</accession>
<dbReference type="PANTHER" id="PTHR23079:SF57">
    <property type="entry name" value="RNA-DIRECTED RNA POLYMERASE"/>
    <property type="match status" value="1"/>
</dbReference>
<dbReference type="AlphaFoldDB" id="A0A183CJE8"/>
<feature type="chain" id="PRO_5008147686" evidence="1">
    <location>
        <begin position="29"/>
        <end position="926"/>
    </location>
</feature>
<evidence type="ECO:0000259" key="2">
    <source>
        <dbReference type="Pfam" id="PF24642"/>
    </source>
</evidence>
<dbReference type="Proteomes" id="UP000050741">
    <property type="component" value="Unassembled WGS sequence"/>
</dbReference>
<feature type="domain" description="DUF7636" evidence="2">
    <location>
        <begin position="733"/>
        <end position="868"/>
    </location>
</feature>
<dbReference type="PANTHER" id="PTHR23079">
    <property type="entry name" value="RNA-DEPENDENT RNA POLYMERASE"/>
    <property type="match status" value="1"/>
</dbReference>
<keyword evidence="1" id="KW-0732">Signal</keyword>